<comment type="caution">
    <text evidence="4">The sequence shown here is derived from an EMBL/GenBank/DDBJ whole genome shotgun (WGS) entry which is preliminary data.</text>
</comment>
<keyword evidence="2" id="KW-0732">Signal</keyword>
<dbReference type="PANTHER" id="PTHR34427">
    <property type="entry name" value="DUF4283 DOMAIN PROTEIN"/>
    <property type="match status" value="1"/>
</dbReference>
<keyword evidence="5" id="KW-1185">Reference proteome</keyword>
<protein>
    <recommendedName>
        <fullName evidence="3">RRM domain-containing protein</fullName>
    </recommendedName>
</protein>
<name>A0AAV6JUE2_9ERIC</name>
<dbReference type="PROSITE" id="PS50102">
    <property type="entry name" value="RRM"/>
    <property type="match status" value="1"/>
</dbReference>
<proteinExistence type="predicted"/>
<dbReference type="GO" id="GO:0003723">
    <property type="term" value="F:RNA binding"/>
    <property type="evidence" value="ECO:0007669"/>
    <property type="project" value="UniProtKB-UniRule"/>
</dbReference>
<dbReference type="Pfam" id="PF00076">
    <property type="entry name" value="RRM_1"/>
    <property type="match status" value="1"/>
</dbReference>
<evidence type="ECO:0000259" key="3">
    <source>
        <dbReference type="PROSITE" id="PS50102"/>
    </source>
</evidence>
<evidence type="ECO:0000256" key="2">
    <source>
        <dbReference type="SAM" id="SignalP"/>
    </source>
</evidence>
<dbReference type="EMBL" id="JACTNZ010000006">
    <property type="protein sequence ID" value="KAG5543803.1"/>
    <property type="molecule type" value="Genomic_DNA"/>
</dbReference>
<feature type="chain" id="PRO_5043764589" description="RRM domain-containing protein" evidence="2">
    <location>
        <begin position="24"/>
        <end position="717"/>
    </location>
</feature>
<dbReference type="InterPro" id="IPR000504">
    <property type="entry name" value="RRM_dom"/>
</dbReference>
<evidence type="ECO:0000313" key="4">
    <source>
        <dbReference type="EMBL" id="KAG5543803.1"/>
    </source>
</evidence>
<evidence type="ECO:0000256" key="1">
    <source>
        <dbReference type="PROSITE-ProRule" id="PRU00176"/>
    </source>
</evidence>
<dbReference type="PANTHER" id="PTHR34427:SF5">
    <property type="entry name" value="DUF4283 DOMAIN-CONTAINING PROTEIN"/>
    <property type="match status" value="1"/>
</dbReference>
<dbReference type="Gene3D" id="3.30.70.330">
    <property type="match status" value="1"/>
</dbReference>
<keyword evidence="1" id="KW-0694">RNA-binding</keyword>
<gene>
    <name evidence="4" type="ORF">RHGRI_016529</name>
</gene>
<dbReference type="CDD" id="cd00590">
    <property type="entry name" value="RRM_SF"/>
    <property type="match status" value="1"/>
</dbReference>
<dbReference type="SMART" id="SM00360">
    <property type="entry name" value="RRM"/>
    <property type="match status" value="1"/>
</dbReference>
<reference evidence="4 5" key="1">
    <citation type="submission" date="2020-08" db="EMBL/GenBank/DDBJ databases">
        <title>Plant Genome Project.</title>
        <authorList>
            <person name="Zhang R.-G."/>
        </authorList>
    </citation>
    <scope>NUCLEOTIDE SEQUENCE [LARGE SCALE GENOMIC DNA]</scope>
    <source>
        <strain evidence="4">WSP0</strain>
        <tissue evidence="4">Leaf</tissue>
    </source>
</reference>
<dbReference type="Proteomes" id="UP000823749">
    <property type="component" value="Chromosome 6"/>
</dbReference>
<dbReference type="InterPro" id="IPR012677">
    <property type="entry name" value="Nucleotide-bd_a/b_plait_sf"/>
</dbReference>
<dbReference type="InterPro" id="IPR035979">
    <property type="entry name" value="RBD_domain_sf"/>
</dbReference>
<feature type="domain" description="RRM" evidence="3">
    <location>
        <begin position="68"/>
        <end position="146"/>
    </location>
</feature>
<feature type="signal peptide" evidence="2">
    <location>
        <begin position="1"/>
        <end position="23"/>
    </location>
</feature>
<organism evidence="4 5">
    <name type="scientific">Rhododendron griersonianum</name>
    <dbReference type="NCBI Taxonomy" id="479676"/>
    <lineage>
        <taxon>Eukaryota</taxon>
        <taxon>Viridiplantae</taxon>
        <taxon>Streptophyta</taxon>
        <taxon>Embryophyta</taxon>
        <taxon>Tracheophyta</taxon>
        <taxon>Spermatophyta</taxon>
        <taxon>Magnoliopsida</taxon>
        <taxon>eudicotyledons</taxon>
        <taxon>Gunneridae</taxon>
        <taxon>Pentapetalae</taxon>
        <taxon>asterids</taxon>
        <taxon>Ericales</taxon>
        <taxon>Ericaceae</taxon>
        <taxon>Ericoideae</taxon>
        <taxon>Rhodoreae</taxon>
        <taxon>Rhododendron</taxon>
    </lineage>
</organism>
<sequence>MDARPLPSLSLVCCCLFCDLLLCVDRSIFSSTQLLPLMAMRATDWTLVPKKKGSDVRRYSRSDKVNVISVYVDNLPYEMDKVWLHQLFRGYGEVVDVFIPNKRSSRFNTKFGFVRFKSRDEAERAVQNLNGFLIRDYYINVNLARFSQDSRSRIPLQKACDRMHEATDFPVNNIKSKEFGGDCSPSFADIVAGKSPPGTTGTRFSIKVQDEGNQWLSSSVVAKLPSMRSVESLSEAFIADGVWDIQIRSMGGNFVLLTFPSIEDMNAMLEESGLCWLGNWFDEVHRWKPDPLKEISRAVWLNCYGVPLNVWNAETFHSIGRIWGEVITLDGATSNCSSFDVGKVKISTNVFEAINQTVDLDFNGKVFPVRVVEEHVGVTNFINASCRCNKGCDAKTVELSKSKEKPEGEMGAIVVDMIENSSNNGAEDVNGENKEAVVETDLGDDESFDFDVDKVDLENEMEIIEEVVETNVEAEKDIGAEERALQLINVNMRGCNDKVANSSSGIKASTWRSGKVMDNVRELAALNINLDPLTFVRLNTCIQIPRASLSNLVDNQESWVEDSVKENPVIAENLRGENDKDENIPEHHIEAFRTENEPFSASIKAAINGVKGKKKRKTIDDILGLTRVNSVNNKSRNNKPKCAVYRSAVAALALSASISSDGVINRNRIILDEAQAIWTCNKIMGLGYDGEEDEVISKFADMVAEDLDSADKVAGQA</sequence>
<evidence type="ECO:0000313" key="5">
    <source>
        <dbReference type="Proteomes" id="UP000823749"/>
    </source>
</evidence>
<accession>A0AAV6JUE2</accession>
<dbReference type="SUPFAM" id="SSF54928">
    <property type="entry name" value="RNA-binding domain, RBD"/>
    <property type="match status" value="1"/>
</dbReference>
<dbReference type="AlphaFoldDB" id="A0AAV6JUE2"/>